<dbReference type="PROSITE" id="PS01011">
    <property type="entry name" value="FOLYLPOLYGLU_SYNT_1"/>
    <property type="match status" value="1"/>
</dbReference>
<dbReference type="GO" id="GO:0005524">
    <property type="term" value="F:ATP binding"/>
    <property type="evidence" value="ECO:0007669"/>
    <property type="project" value="UniProtKB-KW"/>
</dbReference>
<keyword evidence="6" id="KW-0479">Metal-binding</keyword>
<organism evidence="13 14">
    <name type="scientific">Aphidius gifuensis</name>
    <name type="common">Parasitoid wasp</name>
    <dbReference type="NCBI Taxonomy" id="684658"/>
    <lineage>
        <taxon>Eukaryota</taxon>
        <taxon>Metazoa</taxon>
        <taxon>Ecdysozoa</taxon>
        <taxon>Arthropoda</taxon>
        <taxon>Hexapoda</taxon>
        <taxon>Insecta</taxon>
        <taxon>Pterygota</taxon>
        <taxon>Neoptera</taxon>
        <taxon>Endopterygota</taxon>
        <taxon>Hymenoptera</taxon>
        <taxon>Apocrita</taxon>
        <taxon>Ichneumonoidea</taxon>
        <taxon>Braconidae</taxon>
        <taxon>Aphidiinae</taxon>
        <taxon>Aphidius</taxon>
    </lineage>
</organism>
<dbReference type="SUPFAM" id="SSF53244">
    <property type="entry name" value="MurD-like peptide ligases, peptide-binding domain"/>
    <property type="match status" value="1"/>
</dbReference>
<dbReference type="PANTHER" id="PTHR11136:SF5">
    <property type="entry name" value="FOLYLPOLYGLUTAMATE SYNTHASE, MITOCHONDRIAL"/>
    <property type="match status" value="1"/>
</dbReference>
<proteinExistence type="inferred from homology"/>
<comment type="pathway">
    <text evidence="1">Cofactor biosynthesis; tetrahydrofolylpolyglutamate biosynthesis.</text>
</comment>
<accession>A0A835CQI5</accession>
<dbReference type="PANTHER" id="PTHR11136">
    <property type="entry name" value="FOLYLPOLYGLUTAMATE SYNTHASE-RELATED"/>
    <property type="match status" value="1"/>
</dbReference>
<gene>
    <name evidence="13" type="ORF">HCN44_005690</name>
</gene>
<dbReference type="OrthoDB" id="5212574at2759"/>
<evidence type="ECO:0000256" key="8">
    <source>
        <dbReference type="ARBA" id="ARBA00022840"/>
    </source>
</evidence>
<name>A0A835CQI5_APHGI</name>
<keyword evidence="9" id="KW-0460">Magnesium</keyword>
<comment type="catalytic activity">
    <reaction evidence="12">
        <text>(6S)-5,6,7,8-tetrahydrofolyl-(gamma-L-Glu)(n) + L-glutamate + ATP = (6S)-5,6,7,8-tetrahydrofolyl-(gamma-L-Glu)(n+1) + ADP + phosphate + H(+)</text>
        <dbReference type="Rhea" id="RHEA:10580"/>
        <dbReference type="Rhea" id="RHEA-COMP:14738"/>
        <dbReference type="Rhea" id="RHEA-COMP:14740"/>
        <dbReference type="ChEBI" id="CHEBI:15378"/>
        <dbReference type="ChEBI" id="CHEBI:29985"/>
        <dbReference type="ChEBI" id="CHEBI:30616"/>
        <dbReference type="ChEBI" id="CHEBI:43474"/>
        <dbReference type="ChEBI" id="CHEBI:141005"/>
        <dbReference type="ChEBI" id="CHEBI:456216"/>
        <dbReference type="EC" id="6.3.2.17"/>
    </reaction>
</comment>
<evidence type="ECO:0000256" key="3">
    <source>
        <dbReference type="ARBA" id="ARBA00013025"/>
    </source>
</evidence>
<evidence type="ECO:0000256" key="10">
    <source>
        <dbReference type="ARBA" id="ARBA00030592"/>
    </source>
</evidence>
<keyword evidence="14" id="KW-1185">Reference proteome</keyword>
<dbReference type="EMBL" id="JACMRX010000003">
    <property type="protein sequence ID" value="KAF7992909.1"/>
    <property type="molecule type" value="Genomic_DNA"/>
</dbReference>
<dbReference type="GO" id="GO:0005829">
    <property type="term" value="C:cytosol"/>
    <property type="evidence" value="ECO:0007669"/>
    <property type="project" value="TreeGrafter"/>
</dbReference>
<evidence type="ECO:0000256" key="12">
    <source>
        <dbReference type="ARBA" id="ARBA00047493"/>
    </source>
</evidence>
<dbReference type="GO" id="GO:0004326">
    <property type="term" value="F:tetrahydrofolylpolyglutamate synthase activity"/>
    <property type="evidence" value="ECO:0007669"/>
    <property type="project" value="UniProtKB-EC"/>
</dbReference>
<dbReference type="NCBIfam" id="TIGR01499">
    <property type="entry name" value="folC"/>
    <property type="match status" value="1"/>
</dbReference>
<dbReference type="EC" id="6.3.2.17" evidence="3"/>
<dbReference type="GO" id="GO:0006730">
    <property type="term" value="P:one-carbon metabolic process"/>
    <property type="evidence" value="ECO:0007669"/>
    <property type="project" value="UniProtKB-KW"/>
</dbReference>
<evidence type="ECO:0000256" key="9">
    <source>
        <dbReference type="ARBA" id="ARBA00022842"/>
    </source>
</evidence>
<evidence type="ECO:0000256" key="7">
    <source>
        <dbReference type="ARBA" id="ARBA00022741"/>
    </source>
</evidence>
<reference evidence="13 14" key="1">
    <citation type="submission" date="2020-08" db="EMBL/GenBank/DDBJ databases">
        <title>Aphidius gifuensis genome sequencing and assembly.</title>
        <authorList>
            <person name="Du Z."/>
        </authorList>
    </citation>
    <scope>NUCLEOTIDE SEQUENCE [LARGE SCALE GENOMIC DNA]</scope>
    <source>
        <strain evidence="13">YNYX2018</strain>
        <tissue evidence="13">Adults</tissue>
    </source>
</reference>
<protein>
    <recommendedName>
        <fullName evidence="3">tetrahydrofolate synthase</fullName>
        <ecNumber evidence="3">6.3.2.17</ecNumber>
    </recommendedName>
    <alternativeName>
        <fullName evidence="11">Folylpoly-gamma-glutamate synthetase</fullName>
    </alternativeName>
    <alternativeName>
        <fullName evidence="10">Tetrahydrofolylpolyglutamate synthase</fullName>
    </alternativeName>
</protein>
<dbReference type="GO" id="GO:0046872">
    <property type="term" value="F:metal ion binding"/>
    <property type="evidence" value="ECO:0007669"/>
    <property type="project" value="UniProtKB-KW"/>
</dbReference>
<keyword evidence="7" id="KW-0547">Nucleotide-binding</keyword>
<comment type="similarity">
    <text evidence="2">Belongs to the folylpolyglutamate synthase family.</text>
</comment>
<dbReference type="GO" id="GO:0005739">
    <property type="term" value="C:mitochondrion"/>
    <property type="evidence" value="ECO:0007669"/>
    <property type="project" value="TreeGrafter"/>
</dbReference>
<evidence type="ECO:0000256" key="5">
    <source>
        <dbReference type="ARBA" id="ARBA00022598"/>
    </source>
</evidence>
<dbReference type="Gene3D" id="3.40.1190.10">
    <property type="entry name" value="Mur-like, catalytic domain"/>
    <property type="match status" value="1"/>
</dbReference>
<dbReference type="InterPro" id="IPR018109">
    <property type="entry name" value="Folylpolyglutamate_synth_CS"/>
</dbReference>
<dbReference type="Gene3D" id="3.90.190.20">
    <property type="entry name" value="Mur ligase, C-terminal domain"/>
    <property type="match status" value="1"/>
</dbReference>
<evidence type="ECO:0000256" key="4">
    <source>
        <dbReference type="ARBA" id="ARBA00022563"/>
    </source>
</evidence>
<dbReference type="AlphaFoldDB" id="A0A835CQI5"/>
<dbReference type="UniPathway" id="UPA00850"/>
<dbReference type="InterPro" id="IPR036565">
    <property type="entry name" value="Mur-like_cat_sf"/>
</dbReference>
<dbReference type="InterPro" id="IPR036615">
    <property type="entry name" value="Mur_ligase_C_dom_sf"/>
</dbReference>
<keyword evidence="4" id="KW-0554">One-carbon metabolism</keyword>
<comment type="caution">
    <text evidence="13">The sequence shown here is derived from an EMBL/GenBank/DDBJ whole genome shotgun (WGS) entry which is preliminary data.</text>
</comment>
<dbReference type="SUPFAM" id="SSF53623">
    <property type="entry name" value="MurD-like peptide ligases, catalytic domain"/>
    <property type="match status" value="1"/>
</dbReference>
<evidence type="ECO:0000256" key="11">
    <source>
        <dbReference type="ARBA" id="ARBA00030876"/>
    </source>
</evidence>
<evidence type="ECO:0000256" key="1">
    <source>
        <dbReference type="ARBA" id="ARBA00005150"/>
    </source>
</evidence>
<keyword evidence="5" id="KW-0436">Ligase</keyword>
<dbReference type="PIRSF" id="PIRSF001563">
    <property type="entry name" value="Folylpolyglu_synth"/>
    <property type="match status" value="1"/>
</dbReference>
<evidence type="ECO:0000256" key="6">
    <source>
        <dbReference type="ARBA" id="ARBA00022723"/>
    </source>
</evidence>
<evidence type="ECO:0000313" key="14">
    <source>
        <dbReference type="Proteomes" id="UP000639338"/>
    </source>
</evidence>
<dbReference type="Proteomes" id="UP000639338">
    <property type="component" value="Unassembled WGS sequence"/>
</dbReference>
<sequence length="473" mass="53804">MAQSKDPLTETPTYKEAILAFNKLETNTIDNRRTGFENCKKYLIRTGISLDDLNRVPIIHIAGTKGKGSTCAYLESIIRNHGFKTAFYTSPHLVRVRERIKINGKSIDEKQFVNKFFHVYNILENLKENEFDMPSRLTFMTVLAFHVILAADIDMAIFEVGCGGEYDSTNIIQQPICVGITLLEIDHTPLLGDKLSSIAWHKAGILKPNVPAYTLEQHPEAFDILRQRSIEKNCNLTTVSVDKLKILKTYPPKLGIDSDVQFKNAALAVQLAETFIKKFKYNNNQKIDFDKNIAEEALKNTKWPGRTQIIHGKYLDIYLDGSHTHAAMKNCVDWFKKSTKNNNDKDVLFKKILIYNSTHGPRFYVDHFDLLKTLNFDTVYFVSHLSDSVESQNTSVTLDEQMKKCDKHAEAWTFSPAIIKQSVAQALQHILDDKSKNNHKIIVLITGSLYLTGPALAILDENFALNKNDIIDF</sequence>
<evidence type="ECO:0000313" key="13">
    <source>
        <dbReference type="EMBL" id="KAF7992909.1"/>
    </source>
</evidence>
<dbReference type="InterPro" id="IPR001645">
    <property type="entry name" value="Folylpolyglutamate_synth"/>
</dbReference>
<evidence type="ECO:0000256" key="2">
    <source>
        <dbReference type="ARBA" id="ARBA00008276"/>
    </source>
</evidence>
<keyword evidence="8" id="KW-0067">ATP-binding</keyword>